<comment type="caution">
    <text evidence="2">The sequence shown here is derived from an EMBL/GenBank/DDBJ whole genome shotgun (WGS) entry which is preliminary data.</text>
</comment>
<dbReference type="AlphaFoldDB" id="A0A6V7GWK4"/>
<feature type="compositionally biased region" description="Basic and acidic residues" evidence="1">
    <location>
        <begin position="1"/>
        <end position="20"/>
    </location>
</feature>
<dbReference type="EMBL" id="CAJDYZ010002669">
    <property type="protein sequence ID" value="CAD1469606.1"/>
    <property type="molecule type" value="Genomic_DNA"/>
</dbReference>
<dbReference type="OrthoDB" id="269822at2759"/>
<proteinExistence type="predicted"/>
<accession>A0A6V7GWK4</accession>
<dbReference type="Proteomes" id="UP000752696">
    <property type="component" value="Unassembled WGS sequence"/>
</dbReference>
<evidence type="ECO:0000313" key="3">
    <source>
        <dbReference type="Proteomes" id="UP000752696"/>
    </source>
</evidence>
<feature type="region of interest" description="Disordered" evidence="1">
    <location>
        <begin position="1"/>
        <end position="59"/>
    </location>
</feature>
<feature type="non-terminal residue" evidence="2">
    <location>
        <position position="149"/>
    </location>
</feature>
<evidence type="ECO:0000256" key="1">
    <source>
        <dbReference type="SAM" id="MobiDB-lite"/>
    </source>
</evidence>
<feature type="non-terminal residue" evidence="2">
    <location>
        <position position="1"/>
    </location>
</feature>
<sequence>SQHECKEHGESPRASSKDPENVSSSGQTAKIAAETRTESSAEWNLRNSSLKKQENTPIRDTNSILEKIAEFHKHQHARGRDAATGSLHRTLSIHTTAIEQTYMAEECDENDYHFDLDSYKPVQPITFDHGVALFPVAAPHSGMDLHLLQ</sequence>
<feature type="compositionally biased region" description="Polar residues" evidence="1">
    <location>
        <begin position="40"/>
        <end position="59"/>
    </location>
</feature>
<keyword evidence="3" id="KW-1185">Reference proteome</keyword>
<evidence type="ECO:0000313" key="2">
    <source>
        <dbReference type="EMBL" id="CAD1469606.1"/>
    </source>
</evidence>
<gene>
    <name evidence="2" type="ORF">MHI_LOCUS138847</name>
</gene>
<name>A0A6V7GWK4_9HYME</name>
<protein>
    <submittedName>
        <fullName evidence="2">Uncharacterized protein</fullName>
    </submittedName>
</protein>
<organism evidence="2 3">
    <name type="scientific">Heterotrigona itama</name>
    <dbReference type="NCBI Taxonomy" id="395501"/>
    <lineage>
        <taxon>Eukaryota</taxon>
        <taxon>Metazoa</taxon>
        <taxon>Ecdysozoa</taxon>
        <taxon>Arthropoda</taxon>
        <taxon>Hexapoda</taxon>
        <taxon>Insecta</taxon>
        <taxon>Pterygota</taxon>
        <taxon>Neoptera</taxon>
        <taxon>Endopterygota</taxon>
        <taxon>Hymenoptera</taxon>
        <taxon>Apocrita</taxon>
        <taxon>Aculeata</taxon>
        <taxon>Apoidea</taxon>
        <taxon>Anthophila</taxon>
        <taxon>Apidae</taxon>
        <taxon>Heterotrigona</taxon>
    </lineage>
</organism>
<reference evidence="2" key="1">
    <citation type="submission" date="2020-07" db="EMBL/GenBank/DDBJ databases">
        <authorList>
            <person name="Nazaruddin N."/>
        </authorList>
    </citation>
    <scope>NUCLEOTIDE SEQUENCE</scope>
</reference>